<dbReference type="GO" id="GO:0030246">
    <property type="term" value="F:carbohydrate binding"/>
    <property type="evidence" value="ECO:0007669"/>
    <property type="project" value="InterPro"/>
</dbReference>
<keyword evidence="2" id="KW-0472">Membrane</keyword>
<dbReference type="AlphaFoldDB" id="A0A926EAQ1"/>
<reference evidence="3" key="1">
    <citation type="submission" date="2020-08" db="EMBL/GenBank/DDBJ databases">
        <title>Genome public.</title>
        <authorList>
            <person name="Liu C."/>
            <person name="Sun Q."/>
        </authorList>
    </citation>
    <scope>NUCLEOTIDE SEQUENCE</scope>
    <source>
        <strain evidence="3">NSJ-24</strain>
    </source>
</reference>
<dbReference type="Gene3D" id="2.60.40.680">
    <property type="match status" value="1"/>
</dbReference>
<dbReference type="RefSeq" id="WP_187525484.1">
    <property type="nucleotide sequence ID" value="NZ_JACRTA010000003.1"/>
</dbReference>
<feature type="compositionally biased region" description="Basic and acidic residues" evidence="1">
    <location>
        <begin position="234"/>
        <end position="272"/>
    </location>
</feature>
<dbReference type="Proteomes" id="UP000610862">
    <property type="component" value="Unassembled WGS sequence"/>
</dbReference>
<sequence length="288" mass="31391">MMTHCKEKENLAECILRKMIITVMVLALLIPIISPKVFAASSVTISGGDNIKGGDTFTVAVTFGGGDIGRVDGSLSYDTEKLTYISGGSSTGNSGYIQLKEASTDGSVTFNIEFQALDEGDTVLQVATREMYDLNEVYMSETPSASKTISISGSAASQQIITQTSSPDQPVAETELKGVDEKPDEGISGKTLFMVIIIAVPIVLIIIIAIILSKKKKSKDDISGKKENQDDECHDNIDYHRENRHIDGEVSENIVRKEKSEQKKAVKKKASEETENWADWNGFDDNDL</sequence>
<evidence type="ECO:0000256" key="2">
    <source>
        <dbReference type="SAM" id="Phobius"/>
    </source>
</evidence>
<evidence type="ECO:0000313" key="4">
    <source>
        <dbReference type="Proteomes" id="UP000610862"/>
    </source>
</evidence>
<protein>
    <recommendedName>
        <fullName evidence="5">Cohesin domain-containing protein</fullName>
    </recommendedName>
</protein>
<evidence type="ECO:0008006" key="5">
    <source>
        <dbReference type="Google" id="ProtNLM"/>
    </source>
</evidence>
<organism evidence="3 4">
    <name type="scientific">Lentihominibacter hominis</name>
    <dbReference type="NCBI Taxonomy" id="2763645"/>
    <lineage>
        <taxon>Bacteria</taxon>
        <taxon>Bacillati</taxon>
        <taxon>Bacillota</taxon>
        <taxon>Clostridia</taxon>
        <taxon>Peptostreptococcales</taxon>
        <taxon>Anaerovoracaceae</taxon>
        <taxon>Lentihominibacter</taxon>
    </lineage>
</organism>
<accession>A0A926EAQ1</accession>
<feature type="region of interest" description="Disordered" evidence="1">
    <location>
        <begin position="220"/>
        <end position="288"/>
    </location>
</feature>
<dbReference type="SUPFAM" id="SSF49384">
    <property type="entry name" value="Carbohydrate-binding domain"/>
    <property type="match status" value="1"/>
</dbReference>
<dbReference type="EMBL" id="JACRTA010000003">
    <property type="protein sequence ID" value="MBC8568824.1"/>
    <property type="molecule type" value="Genomic_DNA"/>
</dbReference>
<dbReference type="InterPro" id="IPR008965">
    <property type="entry name" value="CBM2/CBM3_carb-bd_dom_sf"/>
</dbReference>
<evidence type="ECO:0000313" key="3">
    <source>
        <dbReference type="EMBL" id="MBC8568824.1"/>
    </source>
</evidence>
<feature type="transmembrane region" description="Helical" evidence="2">
    <location>
        <begin position="192"/>
        <end position="212"/>
    </location>
</feature>
<keyword evidence="2" id="KW-0812">Transmembrane</keyword>
<comment type="caution">
    <text evidence="3">The sequence shown here is derived from an EMBL/GenBank/DDBJ whole genome shotgun (WGS) entry which is preliminary data.</text>
</comment>
<keyword evidence="2" id="KW-1133">Transmembrane helix</keyword>
<keyword evidence="4" id="KW-1185">Reference proteome</keyword>
<evidence type="ECO:0000256" key="1">
    <source>
        <dbReference type="SAM" id="MobiDB-lite"/>
    </source>
</evidence>
<name>A0A926EAQ1_9FIRM</name>
<gene>
    <name evidence="3" type="ORF">H8692_08640</name>
</gene>
<proteinExistence type="predicted"/>